<dbReference type="GO" id="GO:0005886">
    <property type="term" value="C:plasma membrane"/>
    <property type="evidence" value="ECO:0007669"/>
    <property type="project" value="UniProtKB-SubCell"/>
</dbReference>
<dbReference type="OrthoDB" id="4332123at2"/>
<dbReference type="EMBL" id="RXIR01000003">
    <property type="protein sequence ID" value="TVS29852.1"/>
    <property type="molecule type" value="Genomic_DNA"/>
</dbReference>
<evidence type="ECO:0000256" key="1">
    <source>
        <dbReference type="ARBA" id="ARBA00004651"/>
    </source>
</evidence>
<feature type="transmembrane region" description="Helical" evidence="5">
    <location>
        <begin position="242"/>
        <end position="263"/>
    </location>
</feature>
<feature type="transmembrane region" description="Helical" evidence="5">
    <location>
        <begin position="154"/>
        <end position="176"/>
    </location>
</feature>
<feature type="transmembrane region" description="Helical" evidence="5">
    <location>
        <begin position="210"/>
        <end position="230"/>
    </location>
</feature>
<name>A0A6C1TZB8_9CORY</name>
<feature type="transmembrane region" description="Helical" evidence="5">
    <location>
        <begin position="300"/>
        <end position="321"/>
    </location>
</feature>
<evidence type="ECO:0000256" key="2">
    <source>
        <dbReference type="ARBA" id="ARBA00022692"/>
    </source>
</evidence>
<dbReference type="InterPro" id="IPR050382">
    <property type="entry name" value="MFS_Na/Anion_cotransporter"/>
</dbReference>
<dbReference type="Pfam" id="PF07690">
    <property type="entry name" value="MFS_1"/>
    <property type="match status" value="1"/>
</dbReference>
<dbReference type="InterPro" id="IPR011701">
    <property type="entry name" value="MFS"/>
</dbReference>
<dbReference type="SUPFAM" id="SSF103473">
    <property type="entry name" value="MFS general substrate transporter"/>
    <property type="match status" value="1"/>
</dbReference>
<feature type="domain" description="Major facilitator superfamily (MFS) profile" evidence="6">
    <location>
        <begin position="1"/>
        <end position="397"/>
    </location>
</feature>
<dbReference type="PANTHER" id="PTHR11662">
    <property type="entry name" value="SOLUTE CARRIER FAMILY 17"/>
    <property type="match status" value="1"/>
</dbReference>
<gene>
    <name evidence="7" type="ORF">EKI59_02280</name>
</gene>
<protein>
    <submittedName>
        <fullName evidence="7">MFS transporter</fullName>
    </submittedName>
</protein>
<evidence type="ECO:0000256" key="3">
    <source>
        <dbReference type="ARBA" id="ARBA00022989"/>
    </source>
</evidence>
<dbReference type="PANTHER" id="PTHR11662:SF399">
    <property type="entry name" value="FI19708P1-RELATED"/>
    <property type="match status" value="1"/>
</dbReference>
<dbReference type="CDD" id="cd06174">
    <property type="entry name" value="MFS"/>
    <property type="match status" value="1"/>
</dbReference>
<evidence type="ECO:0000256" key="4">
    <source>
        <dbReference type="ARBA" id="ARBA00023136"/>
    </source>
</evidence>
<comment type="caution">
    <text evidence="7">The sequence shown here is derived from an EMBL/GenBank/DDBJ whole genome shotgun (WGS) entry which is preliminary data.</text>
</comment>
<dbReference type="InterPro" id="IPR036259">
    <property type="entry name" value="MFS_trans_sf"/>
</dbReference>
<keyword evidence="4 5" id="KW-0472">Membrane</keyword>
<dbReference type="Gene3D" id="1.20.1250.20">
    <property type="entry name" value="MFS general substrate transporter like domains"/>
    <property type="match status" value="2"/>
</dbReference>
<feature type="transmembrane region" description="Helical" evidence="5">
    <location>
        <begin position="275"/>
        <end position="294"/>
    </location>
</feature>
<evidence type="ECO:0000256" key="5">
    <source>
        <dbReference type="SAM" id="Phobius"/>
    </source>
</evidence>
<feature type="transmembrane region" description="Helical" evidence="5">
    <location>
        <begin position="375"/>
        <end position="398"/>
    </location>
</feature>
<dbReference type="PROSITE" id="PS50850">
    <property type="entry name" value="MFS"/>
    <property type="match status" value="1"/>
</dbReference>
<keyword evidence="2 5" id="KW-0812">Transmembrane</keyword>
<dbReference type="Proteomes" id="UP000336646">
    <property type="component" value="Unassembled WGS sequence"/>
</dbReference>
<comment type="subcellular location">
    <subcellularLocation>
        <location evidence="1">Cell membrane</location>
        <topology evidence="1">Multi-pass membrane protein</topology>
    </subcellularLocation>
</comment>
<organism evidence="7 8">
    <name type="scientific">Corynebacterium sanguinis</name>
    <dbReference type="NCBI Taxonomy" id="2594913"/>
    <lineage>
        <taxon>Bacteria</taxon>
        <taxon>Bacillati</taxon>
        <taxon>Actinomycetota</taxon>
        <taxon>Actinomycetes</taxon>
        <taxon>Mycobacteriales</taxon>
        <taxon>Corynebacteriaceae</taxon>
        <taxon>Corynebacterium</taxon>
    </lineage>
</organism>
<feature type="transmembrane region" description="Helical" evidence="5">
    <location>
        <begin position="37"/>
        <end position="60"/>
    </location>
</feature>
<proteinExistence type="predicted"/>
<dbReference type="AlphaFoldDB" id="A0A6C1TZB8"/>
<reference evidence="7 8" key="1">
    <citation type="submission" date="2018-12" db="EMBL/GenBank/DDBJ databases">
        <title>Corynebacterium sanguinis sp. nov., a clinically-associated and environmental corynebacterium.</title>
        <authorList>
            <person name="Gonzales-Siles L."/>
            <person name="Jaen-Luchoro D."/>
            <person name="Cardew S."/>
            <person name="Inganas E."/>
            <person name="Ohlen M."/>
            <person name="Jensie-Markopolous S."/>
            <person name="Pinyeiro-Iglesias B."/>
            <person name="Molin K."/>
            <person name="Skovbjerg S."/>
            <person name="Svensson-Stadler L."/>
            <person name="Funke G."/>
            <person name="Moore E.R.B."/>
        </authorList>
    </citation>
    <scope>NUCLEOTIDE SEQUENCE [LARGE SCALE GENOMIC DNA]</scope>
    <source>
        <strain evidence="7 8">58734</strain>
    </source>
</reference>
<feature type="transmembrane region" description="Helical" evidence="5">
    <location>
        <begin position="342"/>
        <end position="363"/>
    </location>
</feature>
<evidence type="ECO:0000259" key="6">
    <source>
        <dbReference type="PROSITE" id="PS50850"/>
    </source>
</evidence>
<keyword evidence="3 5" id="KW-1133">Transmembrane helix</keyword>
<dbReference type="GO" id="GO:0022857">
    <property type="term" value="F:transmembrane transporter activity"/>
    <property type="evidence" value="ECO:0007669"/>
    <property type="project" value="InterPro"/>
</dbReference>
<accession>A0A6C1TZB8</accession>
<evidence type="ECO:0000313" key="7">
    <source>
        <dbReference type="EMBL" id="TVS29852.1"/>
    </source>
</evidence>
<feature type="transmembrane region" description="Helical" evidence="5">
    <location>
        <begin position="67"/>
        <end position="85"/>
    </location>
</feature>
<sequence>MIWLAAVAVYVVAVTGRTSFGVAGLAAMDRFDVDASRIAVFTSVQVGVYALAQIPVGLLIDRRGPRFMLVTGALVMATGQVILGFTDSYPLAIAARVLIGAGDATAFLSALRLLPYWFPMRRTPLFTQLTSATGQLGQFLSAIPFLHLLQARGWTVAFVSLGAVGTLVALAAFVAVADSPDALVKTETTRRIPVREIVARVLRSPLCWEAFTIHGLGMFFMINFALLWGMPLMIQGMGLSAAQAGTVLTAFTVTTMLGGPCLAPLSGRTGENRDLAAALVASLHCVAWIIFFASPTSRGFGALIVLAVIMGLATPVSNFGFDTIREEMPRSIVASGTGLGNMGGFFTGMISAQLIGLLLDAAAPDGNYTWGDFRYAWVAAFILWGMLLAGLFTSRYYVVRGRRAR</sequence>
<evidence type="ECO:0000313" key="8">
    <source>
        <dbReference type="Proteomes" id="UP000336646"/>
    </source>
</evidence>
<dbReference type="InterPro" id="IPR020846">
    <property type="entry name" value="MFS_dom"/>
</dbReference>